<dbReference type="PANTHER" id="PTHR24198">
    <property type="entry name" value="ANKYRIN REPEAT AND PROTEIN KINASE DOMAIN-CONTAINING PROTEIN"/>
    <property type="match status" value="1"/>
</dbReference>
<feature type="repeat" description="ANK" evidence="3">
    <location>
        <begin position="80"/>
        <end position="112"/>
    </location>
</feature>
<accession>A0AB34J9J0</accession>
<keyword evidence="5" id="KW-0732">Signal</keyword>
<sequence length="974" mass="101328">MRAALVFACAASTLHAFPLHDACDRGQLALLTQLLAEGHPIDQRSEQGDTPLHVASARRNAKVVAALLQANASVDLRDQNGRSALMHASSSGLVESVRLLLLSGADADAQDRLGEGAVHRAAERGHSGVVQLLLSEGGANANLHSYTCTSPYHLAASNCHGETARILHSAGAFTNVKPRVVSYDAFVEPPTRSKRRCTAFPDLPAVPSPPKSFCARPLAPVDMTIAQVQLGSPPTSNALDGAALAAWTESARQVTEVLKAFFDAHPTPHEGAVTDLSRYTPLQLVSSHGDLDAAAALLKLGAHPDAQEARRALGDGATALHLASFGGFANVVRLLLQAGADRTRRTISDGFVPLHVAALRGHADAVRLLVERTAASVGEAAAAVSVDVRSAAASGRALTALMLASFGGHEAAVRVLLRAGARLDLRWEGRSAADLARLSAAGGDEVVAAELGVVMPHAGHTRTLGHLARAAARRGRNAAVEGEGRRDERAGMASVGHERKQGRAEATESASVAVGANESVGTDGNAVHPDMAARVLDGSSSAAARADAVWSVVAALTVLLATAICARGRVRGGSPSPATVEVKQRAHKPRRGSGKAAARDAEPDHREGEQPAPPPSLETSDAAPVSARACVAPPVRTAEEAAEAEDAEVAAAAAAASRAREAAAAAEAAALEAEAKATLAVAAAAEAAQLAAKVAGQRTWEVVKRKADPGGKADKIEGGKRNASDARRTISPSRGRSDGAMSDVSSSGGSSQGKGGSEKSSSGGKVRERNWSTGRTHDTSRLTPPPPASPMATGGTFALEAPASPPQLLPKQVPQPAKAATRRSKKAVPIELRGARKKSSPQLNVKAQEFVPQLMLPPPCDEYTTQHYYEQHDLAACMYEGEAYASMYHPMYADPYREYAHVSGYFPSPSCGNHFDEQCMYLPPGKCVLAAMPPQDASPTSCSSRIPCTEQEATLCADQCDTVAPIVEEQWSEV</sequence>
<dbReference type="Gene3D" id="1.25.40.20">
    <property type="entry name" value="Ankyrin repeat-containing domain"/>
    <property type="match status" value="3"/>
</dbReference>
<keyword evidence="1" id="KW-0677">Repeat</keyword>
<feature type="compositionally biased region" description="Basic and acidic residues" evidence="4">
    <location>
        <begin position="703"/>
        <end position="728"/>
    </location>
</feature>
<comment type="caution">
    <text evidence="6">The sequence shown here is derived from an EMBL/GenBank/DDBJ whole genome shotgun (WGS) entry which is preliminary data.</text>
</comment>
<dbReference type="Proteomes" id="UP001515480">
    <property type="component" value="Unassembled WGS sequence"/>
</dbReference>
<reference evidence="6 7" key="1">
    <citation type="journal article" date="2024" name="Science">
        <title>Giant polyketide synthase enzymes in the biosynthesis of giant marine polyether toxins.</title>
        <authorList>
            <person name="Fallon T.R."/>
            <person name="Shende V.V."/>
            <person name="Wierzbicki I.H."/>
            <person name="Pendleton A.L."/>
            <person name="Watervoot N.F."/>
            <person name="Auber R.P."/>
            <person name="Gonzalez D.J."/>
            <person name="Wisecaver J.H."/>
            <person name="Moore B.S."/>
        </authorList>
    </citation>
    <scope>NUCLEOTIDE SEQUENCE [LARGE SCALE GENOMIC DNA]</scope>
    <source>
        <strain evidence="6 7">12B1</strain>
    </source>
</reference>
<dbReference type="PANTHER" id="PTHR24198:SF194">
    <property type="entry name" value="INVERSIN-A"/>
    <property type="match status" value="1"/>
</dbReference>
<feature type="chain" id="PRO_5044326638" evidence="5">
    <location>
        <begin position="17"/>
        <end position="974"/>
    </location>
</feature>
<dbReference type="EMBL" id="JBGBPQ010000011">
    <property type="protein sequence ID" value="KAL1515450.1"/>
    <property type="molecule type" value="Genomic_DNA"/>
</dbReference>
<feature type="signal peptide" evidence="5">
    <location>
        <begin position="1"/>
        <end position="16"/>
    </location>
</feature>
<evidence type="ECO:0000256" key="3">
    <source>
        <dbReference type="PROSITE-ProRule" id="PRU00023"/>
    </source>
</evidence>
<feature type="repeat" description="ANK" evidence="3">
    <location>
        <begin position="396"/>
        <end position="428"/>
    </location>
</feature>
<dbReference type="InterPro" id="IPR036770">
    <property type="entry name" value="Ankyrin_rpt-contain_sf"/>
</dbReference>
<keyword evidence="7" id="KW-1185">Reference proteome</keyword>
<proteinExistence type="predicted"/>
<organism evidence="6 7">
    <name type="scientific">Prymnesium parvum</name>
    <name type="common">Toxic golden alga</name>
    <dbReference type="NCBI Taxonomy" id="97485"/>
    <lineage>
        <taxon>Eukaryota</taxon>
        <taxon>Haptista</taxon>
        <taxon>Haptophyta</taxon>
        <taxon>Prymnesiophyceae</taxon>
        <taxon>Prymnesiales</taxon>
        <taxon>Prymnesiaceae</taxon>
        <taxon>Prymnesium</taxon>
    </lineage>
</organism>
<dbReference type="PROSITE" id="PS50297">
    <property type="entry name" value="ANK_REP_REGION"/>
    <property type="match status" value="6"/>
</dbReference>
<feature type="repeat" description="ANK" evidence="3">
    <location>
        <begin position="315"/>
        <end position="347"/>
    </location>
</feature>
<keyword evidence="2 3" id="KW-0040">ANK repeat</keyword>
<feature type="repeat" description="ANK" evidence="3">
    <location>
        <begin position="277"/>
        <end position="309"/>
    </location>
</feature>
<gene>
    <name evidence="6" type="ORF">AB1Y20_002075</name>
</gene>
<dbReference type="Pfam" id="PF12796">
    <property type="entry name" value="Ank_2"/>
    <property type="match status" value="2"/>
</dbReference>
<evidence type="ECO:0000256" key="5">
    <source>
        <dbReference type="SAM" id="SignalP"/>
    </source>
</evidence>
<feature type="compositionally biased region" description="Basic and acidic residues" evidence="4">
    <location>
        <begin position="597"/>
        <end position="609"/>
    </location>
</feature>
<feature type="region of interest" description="Disordered" evidence="4">
    <location>
        <begin position="703"/>
        <end position="828"/>
    </location>
</feature>
<feature type="repeat" description="ANK" evidence="3">
    <location>
        <begin position="47"/>
        <end position="79"/>
    </location>
</feature>
<feature type="repeat" description="ANK" evidence="3">
    <location>
        <begin position="113"/>
        <end position="137"/>
    </location>
</feature>
<dbReference type="InterPro" id="IPR002110">
    <property type="entry name" value="Ankyrin_rpt"/>
</dbReference>
<dbReference type="SMART" id="SM00248">
    <property type="entry name" value="ANK"/>
    <property type="match status" value="9"/>
</dbReference>
<dbReference type="PROSITE" id="PS50088">
    <property type="entry name" value="ANK_REPEAT"/>
    <property type="match status" value="7"/>
</dbReference>
<evidence type="ECO:0000256" key="4">
    <source>
        <dbReference type="SAM" id="MobiDB-lite"/>
    </source>
</evidence>
<dbReference type="Pfam" id="PF00023">
    <property type="entry name" value="Ank"/>
    <property type="match status" value="2"/>
</dbReference>
<feature type="region of interest" description="Disordered" evidence="4">
    <location>
        <begin position="475"/>
        <end position="514"/>
    </location>
</feature>
<feature type="repeat" description="ANK" evidence="3">
    <location>
        <begin position="349"/>
        <end position="374"/>
    </location>
</feature>
<evidence type="ECO:0000256" key="2">
    <source>
        <dbReference type="ARBA" id="ARBA00023043"/>
    </source>
</evidence>
<evidence type="ECO:0000256" key="1">
    <source>
        <dbReference type="ARBA" id="ARBA00022737"/>
    </source>
</evidence>
<evidence type="ECO:0000313" key="6">
    <source>
        <dbReference type="EMBL" id="KAL1515450.1"/>
    </source>
</evidence>
<protein>
    <submittedName>
        <fullName evidence="6">Uncharacterized protein</fullName>
    </submittedName>
</protein>
<feature type="region of interest" description="Disordered" evidence="4">
    <location>
        <begin position="570"/>
        <end position="627"/>
    </location>
</feature>
<name>A0AB34J9J0_PRYPA</name>
<dbReference type="AlphaFoldDB" id="A0AB34J9J0"/>
<feature type="compositionally biased region" description="Basic and acidic residues" evidence="4">
    <location>
        <begin position="765"/>
        <end position="780"/>
    </location>
</feature>
<feature type="compositionally biased region" description="Basic and acidic residues" evidence="4">
    <location>
        <begin position="482"/>
        <end position="506"/>
    </location>
</feature>
<dbReference type="SUPFAM" id="SSF48403">
    <property type="entry name" value="Ankyrin repeat"/>
    <property type="match status" value="2"/>
</dbReference>
<evidence type="ECO:0000313" key="7">
    <source>
        <dbReference type="Proteomes" id="UP001515480"/>
    </source>
</evidence>